<comment type="caution">
    <text evidence="2">The sequence shown here is derived from an EMBL/GenBank/DDBJ whole genome shotgun (WGS) entry which is preliminary data.</text>
</comment>
<keyword evidence="1" id="KW-0812">Transmembrane</keyword>
<evidence type="ECO:0000313" key="3">
    <source>
        <dbReference type="Proteomes" id="UP000637906"/>
    </source>
</evidence>
<accession>A0A8J3MNS4</accession>
<gene>
    <name evidence="2" type="ORF">sL5_02460</name>
</gene>
<name>A0A8J3MNS4_9RICK</name>
<evidence type="ECO:0000256" key="1">
    <source>
        <dbReference type="SAM" id="Phobius"/>
    </source>
</evidence>
<protein>
    <submittedName>
        <fullName evidence="2">Uncharacterized protein</fullName>
    </submittedName>
</protein>
<dbReference type="AlphaFoldDB" id="A0A8J3MNS4"/>
<evidence type="ECO:0000313" key="2">
    <source>
        <dbReference type="EMBL" id="GHM59253.1"/>
    </source>
</evidence>
<dbReference type="Proteomes" id="UP000637906">
    <property type="component" value="Unassembled WGS sequence"/>
</dbReference>
<keyword evidence="1" id="KW-0472">Membrane</keyword>
<keyword evidence="3" id="KW-1185">Reference proteome</keyword>
<dbReference type="EMBL" id="BNGU01000006">
    <property type="protein sequence ID" value="GHM59253.1"/>
    <property type="molecule type" value="Genomic_DNA"/>
</dbReference>
<feature type="transmembrane region" description="Helical" evidence="1">
    <location>
        <begin position="186"/>
        <end position="205"/>
    </location>
</feature>
<reference evidence="2 3" key="1">
    <citation type="journal article" date="2021" name="Microb. Ecol.">
        <title>Candidatus Mesenet longicola: Novel Endosymbionts of Brontispa longissima that Induce Cytoplasmic Incompatibility.</title>
        <authorList>
            <person name="Takano S."/>
            <person name="Gotoh Y."/>
            <person name="Hayashi T."/>
        </authorList>
    </citation>
    <scope>NUCLEOTIDE SEQUENCE [LARGE SCALE GENOMIC DNA]</scope>
    <source>
        <strain evidence="2">L5</strain>
    </source>
</reference>
<organism evidence="2 3">
    <name type="scientific">Candidatus Mesenet longicola</name>
    <dbReference type="NCBI Taxonomy" id="1892558"/>
    <lineage>
        <taxon>Bacteria</taxon>
        <taxon>Pseudomonadati</taxon>
        <taxon>Pseudomonadota</taxon>
        <taxon>Alphaproteobacteria</taxon>
        <taxon>Rickettsiales</taxon>
        <taxon>Anaplasmataceae</taxon>
        <taxon>Candidatus Mesenet</taxon>
    </lineage>
</organism>
<sequence length="262" mass="29909">MTLYIGEKPYNNSNNLSDLLSAVEKLPFHDCFYLRPLYTNYNIFYIIHKNNDIYYSIHWNKYEKAKLRSNILLIVKSQEKSVICVNKQTTEDSILNFLPKESMNKIEVAIVGDSYIENQLCAEKNANILKILKVLVNYQLSDIVINNSYIYNNINSRKLIKVDKDLLDSEGLLEQEESKILNKKPFIYGSGTMLIFLAVAATLYFSSSNLIAQIAALVFTAAAALIFAGLIGLVTHYCMKPNQKLEDMKLSESIEVKHTIKN</sequence>
<keyword evidence="1" id="KW-1133">Transmembrane helix</keyword>
<proteinExistence type="predicted"/>
<feature type="transmembrane region" description="Helical" evidence="1">
    <location>
        <begin position="211"/>
        <end position="239"/>
    </location>
</feature>